<accession>A0A9P9I924</accession>
<proteinExistence type="predicted"/>
<reference evidence="1" key="1">
    <citation type="journal article" date="2021" name="Nat. Commun.">
        <title>Genetic determinants of endophytism in the Arabidopsis root mycobiome.</title>
        <authorList>
            <person name="Mesny F."/>
            <person name="Miyauchi S."/>
            <person name="Thiergart T."/>
            <person name="Pickel B."/>
            <person name="Atanasova L."/>
            <person name="Karlsson M."/>
            <person name="Huettel B."/>
            <person name="Barry K.W."/>
            <person name="Haridas S."/>
            <person name="Chen C."/>
            <person name="Bauer D."/>
            <person name="Andreopoulos W."/>
            <person name="Pangilinan J."/>
            <person name="LaButti K."/>
            <person name="Riley R."/>
            <person name="Lipzen A."/>
            <person name="Clum A."/>
            <person name="Drula E."/>
            <person name="Henrissat B."/>
            <person name="Kohler A."/>
            <person name="Grigoriev I.V."/>
            <person name="Martin F.M."/>
            <person name="Hacquard S."/>
        </authorList>
    </citation>
    <scope>NUCLEOTIDE SEQUENCE</scope>
    <source>
        <strain evidence="1">MPI-CAGE-AT-0147</strain>
    </source>
</reference>
<evidence type="ECO:0000313" key="2">
    <source>
        <dbReference type="Proteomes" id="UP000738349"/>
    </source>
</evidence>
<name>A0A9P9I924_9HYPO</name>
<dbReference type="AlphaFoldDB" id="A0A9P9I924"/>
<dbReference type="Proteomes" id="UP000738349">
    <property type="component" value="Unassembled WGS sequence"/>
</dbReference>
<organism evidence="1 2">
    <name type="scientific">Dactylonectria macrodidyma</name>
    <dbReference type="NCBI Taxonomy" id="307937"/>
    <lineage>
        <taxon>Eukaryota</taxon>
        <taxon>Fungi</taxon>
        <taxon>Dikarya</taxon>
        <taxon>Ascomycota</taxon>
        <taxon>Pezizomycotina</taxon>
        <taxon>Sordariomycetes</taxon>
        <taxon>Hypocreomycetidae</taxon>
        <taxon>Hypocreales</taxon>
        <taxon>Nectriaceae</taxon>
        <taxon>Dactylonectria</taxon>
    </lineage>
</organism>
<dbReference type="EMBL" id="JAGMUV010000041">
    <property type="protein sequence ID" value="KAH7111437.1"/>
    <property type="molecule type" value="Genomic_DNA"/>
</dbReference>
<evidence type="ECO:0000313" key="1">
    <source>
        <dbReference type="EMBL" id="KAH7111437.1"/>
    </source>
</evidence>
<gene>
    <name evidence="1" type="ORF">EDB81DRAFT_768607</name>
</gene>
<protein>
    <submittedName>
        <fullName evidence="1">Uncharacterized protein</fullName>
    </submittedName>
</protein>
<comment type="caution">
    <text evidence="1">The sequence shown here is derived from an EMBL/GenBank/DDBJ whole genome shotgun (WGS) entry which is preliminary data.</text>
</comment>
<keyword evidence="2" id="KW-1185">Reference proteome</keyword>
<sequence length="223" mass="24353">MTGSSGWDSDENKVSTCQLASGVVPLARATWWPASPLMDDLSAFVCQPPLFVNPLFVNPLFVNPLCLSTHSVCCLSTPFVCQPPLLVNPLCHLRLVELLAGESAVREKTKSGMQICTLHDDVLSRQECTSRTLSQNLEEVPAEQVAEGTRYGGYPQYAKRSRECRDESVLLNLASAGVIESVSPNKCSKVESAFVSIDCAIMSAVTDRRHMYLAIVKNMLADT</sequence>